<dbReference type="Pfam" id="PF12770">
    <property type="entry name" value="CHAT"/>
    <property type="match status" value="1"/>
</dbReference>
<feature type="domain" description="CHAT" evidence="1">
    <location>
        <begin position="101"/>
        <end position="333"/>
    </location>
</feature>
<sequence>MRDALVEITEWVGGGLAARLFRCCVNNQDFEYPGALKFEPLALDPTKLPPLDTVANVEEYGTKLRSELASHPAIKEELIQLFGAPADALLKFFISLPAGEQYRWETLCESPPRKFLAHDCGVSRLASMTDNPADVRTFSGLIRMAAFLSPALVPAANEFASISTQVAAARAAGLNVECTIYLGDENLLTPPAAGWPAGVKVASIPGDVEAMDRLLVEKPVEILHFFCHGVATVGLQILEFANINDTDIEAKSGSVVVSLERLNQILMLTKTTWLTVLNCCSGGKVVERLHSMARTLTKRGCPVTIGMAEPILDTDASTFSAAFYEKLFAEMRAGLVGAAANSLVMLDCASAVIEARRCVHNKYLVAPPDAFGRWTLPLLYERGAPLVVKLVPAEVTINPEMKRRIDTVAGMLRVLPPTTPAQMREDILGLLDRDPKVPAEFRPNALGVIGAA</sequence>
<evidence type="ECO:0000313" key="3">
    <source>
        <dbReference type="EMBL" id="UGX89822.1"/>
    </source>
</evidence>
<reference evidence="3 4" key="1">
    <citation type="journal article" date="2017" name="Syst. Appl. Microbiol.">
        <title>Soybeans inoculated with root zone soils of Canadian native legumes harbour diverse and novel Bradyrhizobium spp. that possess agricultural potential.</title>
        <authorList>
            <person name="Bromfield E.S.P."/>
            <person name="Cloutier S."/>
            <person name="Tambong J.T."/>
            <person name="Tran Thi T.V."/>
        </authorList>
    </citation>
    <scope>NUCLEOTIDE SEQUENCE [LARGE SCALE GENOMIC DNA]</scope>
    <source>
        <strain evidence="3 4">323S2</strain>
    </source>
</reference>
<reference evidence="3 4" key="3">
    <citation type="journal article" date="2022" name="Int. J. Syst. Evol. Microbiol.">
        <title>Strains of Bradyrhizobium barranii sp. nov. associated with legumes native to Canada are symbionts of soybeans and belong to different subspecies (subsp. barranii subsp. nov. and subsp. apii subsp. nov.) and symbiovars (sv. glycinearum and sv. septentrionale).</title>
        <authorList>
            <person name="Bromfield E.S.P."/>
            <person name="Cloutier S."/>
            <person name="Wasai-Hara S."/>
            <person name="Minamisawa K."/>
        </authorList>
    </citation>
    <scope>NUCLEOTIDE SEQUENCE [LARGE SCALE GENOMIC DNA]</scope>
    <source>
        <strain evidence="4">323S2</strain>
        <plasmid evidence="3 4">pBb323S2c</plasmid>
    </source>
</reference>
<gene>
    <name evidence="3" type="ORF">G6321_00003285</name>
    <name evidence="2" type="ORF">G6321_54910</name>
</gene>
<dbReference type="Proteomes" id="UP000564836">
    <property type="component" value="Plasmid pBb323S2c"/>
</dbReference>
<geneLocation type="plasmid" evidence="3 4">
    <name>pBb323S2c</name>
</geneLocation>
<dbReference type="EMBL" id="CP088279">
    <property type="protein sequence ID" value="UGX89822.1"/>
    <property type="molecule type" value="Genomic_DNA"/>
</dbReference>
<protein>
    <submittedName>
        <fullName evidence="2">CHAT domain-containing protein</fullName>
    </submittedName>
</protein>
<accession>A0A7Z0QN03</accession>
<dbReference type="RefSeq" id="WP_166354646.1">
    <property type="nucleotide sequence ID" value="NZ_CP049702.1"/>
</dbReference>
<dbReference type="EMBL" id="JACBFH010000005">
    <property type="protein sequence ID" value="NYY96971.1"/>
    <property type="molecule type" value="Genomic_DNA"/>
</dbReference>
<keyword evidence="3" id="KW-0614">Plasmid</keyword>
<dbReference type="InterPro" id="IPR024983">
    <property type="entry name" value="CHAT_dom"/>
</dbReference>
<proteinExistence type="predicted"/>
<organism evidence="2">
    <name type="scientific">Bradyrhizobium barranii subsp. barranii</name>
    <dbReference type="NCBI Taxonomy" id="2823807"/>
    <lineage>
        <taxon>Bacteria</taxon>
        <taxon>Pseudomonadati</taxon>
        <taxon>Pseudomonadota</taxon>
        <taxon>Alphaproteobacteria</taxon>
        <taxon>Hyphomicrobiales</taxon>
        <taxon>Nitrobacteraceae</taxon>
        <taxon>Bradyrhizobium</taxon>
        <taxon>Bradyrhizobium barranii</taxon>
    </lineage>
</organism>
<reference evidence="2" key="2">
    <citation type="submission" date="2020-06" db="EMBL/GenBank/DDBJ databases">
        <title>Whole Genome Sequence of Bradyrhizobium sp. Strain 323S2.</title>
        <authorList>
            <person name="Bromfield E.S.P."/>
        </authorList>
    </citation>
    <scope>NUCLEOTIDE SEQUENCE [LARGE SCALE GENOMIC DNA]</scope>
    <source>
        <strain evidence="2">323S2</strain>
    </source>
</reference>
<evidence type="ECO:0000313" key="4">
    <source>
        <dbReference type="Proteomes" id="UP000564836"/>
    </source>
</evidence>
<name>A0A7Z0QN03_9BRAD</name>
<dbReference type="AlphaFoldDB" id="A0A7Z0QN03"/>
<evidence type="ECO:0000259" key="1">
    <source>
        <dbReference type="Pfam" id="PF12770"/>
    </source>
</evidence>
<evidence type="ECO:0000313" key="2">
    <source>
        <dbReference type="EMBL" id="NYY96971.1"/>
    </source>
</evidence>